<protein>
    <submittedName>
        <fullName evidence="1">Uncharacterized protein</fullName>
    </submittedName>
</protein>
<dbReference type="Proteomes" id="UP000799755">
    <property type="component" value="Unassembled WGS sequence"/>
</dbReference>
<dbReference type="EMBL" id="MU003494">
    <property type="protein sequence ID" value="KAF2476678.1"/>
    <property type="molecule type" value="Genomic_DNA"/>
</dbReference>
<evidence type="ECO:0000313" key="1">
    <source>
        <dbReference type="EMBL" id="KAF2476678.1"/>
    </source>
</evidence>
<proteinExistence type="predicted"/>
<reference evidence="1" key="1">
    <citation type="journal article" date="2020" name="Stud. Mycol.">
        <title>101 Dothideomycetes genomes: a test case for predicting lifestyles and emergence of pathogens.</title>
        <authorList>
            <person name="Haridas S."/>
            <person name="Albert R."/>
            <person name="Binder M."/>
            <person name="Bloem J."/>
            <person name="Labutti K."/>
            <person name="Salamov A."/>
            <person name="Andreopoulos B."/>
            <person name="Baker S."/>
            <person name="Barry K."/>
            <person name="Bills G."/>
            <person name="Bluhm B."/>
            <person name="Cannon C."/>
            <person name="Castanera R."/>
            <person name="Culley D."/>
            <person name="Daum C."/>
            <person name="Ezra D."/>
            <person name="Gonzalez J."/>
            <person name="Henrissat B."/>
            <person name="Kuo A."/>
            <person name="Liang C."/>
            <person name="Lipzen A."/>
            <person name="Lutzoni F."/>
            <person name="Magnuson J."/>
            <person name="Mondo S."/>
            <person name="Nolan M."/>
            <person name="Ohm R."/>
            <person name="Pangilinan J."/>
            <person name="Park H.-J."/>
            <person name="Ramirez L."/>
            <person name="Alfaro M."/>
            <person name="Sun H."/>
            <person name="Tritt A."/>
            <person name="Yoshinaga Y."/>
            <person name="Zwiers L.-H."/>
            <person name="Turgeon B."/>
            <person name="Goodwin S."/>
            <person name="Spatafora J."/>
            <person name="Crous P."/>
            <person name="Grigoriev I."/>
        </authorList>
    </citation>
    <scope>NUCLEOTIDE SEQUENCE</scope>
    <source>
        <strain evidence="1">ATCC 200398</strain>
    </source>
</reference>
<name>A0ACB6RD52_9PLEO</name>
<organism evidence="1 2">
    <name type="scientific">Lindgomyces ingoldianus</name>
    <dbReference type="NCBI Taxonomy" id="673940"/>
    <lineage>
        <taxon>Eukaryota</taxon>
        <taxon>Fungi</taxon>
        <taxon>Dikarya</taxon>
        <taxon>Ascomycota</taxon>
        <taxon>Pezizomycotina</taxon>
        <taxon>Dothideomycetes</taxon>
        <taxon>Pleosporomycetidae</taxon>
        <taxon>Pleosporales</taxon>
        <taxon>Lindgomycetaceae</taxon>
        <taxon>Lindgomyces</taxon>
    </lineage>
</organism>
<comment type="caution">
    <text evidence="1">The sequence shown here is derived from an EMBL/GenBank/DDBJ whole genome shotgun (WGS) entry which is preliminary data.</text>
</comment>
<keyword evidence="2" id="KW-1185">Reference proteome</keyword>
<evidence type="ECO:0000313" key="2">
    <source>
        <dbReference type="Proteomes" id="UP000799755"/>
    </source>
</evidence>
<sequence length="502" mass="56967">MDAPNPPPLLSLPPELIQQILTFVSLSDLLSISLVNRVLYEHSLQDTLYKPLVQSPTQGITPAKPDELTWRELYKTHHPYWFIPRNKIWFADNVHTGKLLIARYNHRLNAIEAFALVAERRQPTFPIWDWHPEVIIHTFDPKLQLDLNAPILRLDCKAYENAVGDVVYRLQKEVPMNVHQDHPESPAGHHSRLILTSPLPPHKTSSSTSVWPPLILPSENRTRTNSATHFRDISDRPSTLSELSPSTFRIRKWLQFSSRRLGHNQHIGEEIITFATLPEELYTPTPQKPWQGIWCGDYAGHGVEFLVVTQPEEPDSLPLRADWAMLERERQSSVSSVDSWSTAHTSHSSGEAGHQNDAGHVSVTDPNIETSWGTAQPHEYPREHASSSAATTSCNEDDSIYRGRIEAIKLTGDPNIPRGEYTFIAPDIGANGLVRIATEDMFKGARIVKSVGHIAARGYRDDDFIPSQLILISHDRLAQYWEEFGHVSFYQRVNIDEFTKVD</sequence>
<accession>A0ACB6RD52</accession>
<gene>
    <name evidence="1" type="ORF">BDR25DRAFT_209946</name>
</gene>